<dbReference type="InterPro" id="IPR013249">
    <property type="entry name" value="RNA_pol_sigma70_r4_t2"/>
</dbReference>
<organism evidence="7 8">
    <name type="scientific">Acetanaerobacterium elongatum</name>
    <dbReference type="NCBI Taxonomy" id="258515"/>
    <lineage>
        <taxon>Bacteria</taxon>
        <taxon>Bacillati</taxon>
        <taxon>Bacillota</taxon>
        <taxon>Clostridia</taxon>
        <taxon>Eubacteriales</taxon>
        <taxon>Oscillospiraceae</taxon>
        <taxon>Acetanaerobacterium</taxon>
    </lineage>
</organism>
<gene>
    <name evidence="7" type="ORF">SAMN05192585_10147</name>
</gene>
<dbReference type="SUPFAM" id="SSF88659">
    <property type="entry name" value="Sigma3 and sigma4 domains of RNA polymerase sigma factors"/>
    <property type="match status" value="1"/>
</dbReference>
<keyword evidence="3" id="KW-0731">Sigma factor</keyword>
<accession>A0A1G9U1F1</accession>
<evidence type="ECO:0000256" key="1">
    <source>
        <dbReference type="ARBA" id="ARBA00010641"/>
    </source>
</evidence>
<protein>
    <submittedName>
        <fullName evidence="7">RNA polymerase sigma-70 factor, ECF subfamily</fullName>
    </submittedName>
</protein>
<dbReference type="InterPro" id="IPR007627">
    <property type="entry name" value="RNA_pol_sigma70_r2"/>
</dbReference>
<dbReference type="AlphaFoldDB" id="A0A1G9U1F1"/>
<keyword evidence="2" id="KW-0805">Transcription regulation</keyword>
<evidence type="ECO:0000259" key="6">
    <source>
        <dbReference type="Pfam" id="PF08281"/>
    </source>
</evidence>
<dbReference type="Pfam" id="PF08281">
    <property type="entry name" value="Sigma70_r4_2"/>
    <property type="match status" value="1"/>
</dbReference>
<proteinExistence type="inferred from homology"/>
<dbReference type="NCBIfam" id="TIGR02937">
    <property type="entry name" value="sigma70-ECF"/>
    <property type="match status" value="1"/>
</dbReference>
<name>A0A1G9U1F1_9FIRM</name>
<dbReference type="PANTHER" id="PTHR43133">
    <property type="entry name" value="RNA POLYMERASE ECF-TYPE SIGMA FACTO"/>
    <property type="match status" value="1"/>
</dbReference>
<evidence type="ECO:0000313" key="8">
    <source>
        <dbReference type="Proteomes" id="UP000199182"/>
    </source>
</evidence>
<evidence type="ECO:0000256" key="3">
    <source>
        <dbReference type="ARBA" id="ARBA00023082"/>
    </source>
</evidence>
<feature type="domain" description="RNA polymerase sigma-70 region 2" evidence="5">
    <location>
        <begin position="14"/>
        <end position="76"/>
    </location>
</feature>
<dbReference type="Gene3D" id="1.10.10.10">
    <property type="entry name" value="Winged helix-like DNA-binding domain superfamily/Winged helix DNA-binding domain"/>
    <property type="match status" value="1"/>
</dbReference>
<evidence type="ECO:0000313" key="7">
    <source>
        <dbReference type="EMBL" id="SDM53847.1"/>
    </source>
</evidence>
<dbReference type="InterPro" id="IPR014284">
    <property type="entry name" value="RNA_pol_sigma-70_dom"/>
</dbReference>
<dbReference type="Proteomes" id="UP000199182">
    <property type="component" value="Unassembled WGS sequence"/>
</dbReference>
<dbReference type="GO" id="GO:0003677">
    <property type="term" value="F:DNA binding"/>
    <property type="evidence" value="ECO:0007669"/>
    <property type="project" value="InterPro"/>
</dbReference>
<comment type="similarity">
    <text evidence="1">Belongs to the sigma-70 factor family. ECF subfamily.</text>
</comment>
<dbReference type="Gene3D" id="1.10.1740.10">
    <property type="match status" value="1"/>
</dbReference>
<dbReference type="EMBL" id="FNID01000001">
    <property type="protein sequence ID" value="SDM53847.1"/>
    <property type="molecule type" value="Genomic_DNA"/>
</dbReference>
<reference evidence="7 8" key="1">
    <citation type="submission" date="2016-10" db="EMBL/GenBank/DDBJ databases">
        <authorList>
            <person name="de Groot N.N."/>
        </authorList>
    </citation>
    <scope>NUCLEOTIDE SEQUENCE [LARGE SCALE GENOMIC DNA]</scope>
    <source>
        <strain evidence="7 8">CGMCC 1.5012</strain>
    </source>
</reference>
<dbReference type="Pfam" id="PF04542">
    <property type="entry name" value="Sigma70_r2"/>
    <property type="match status" value="1"/>
</dbReference>
<dbReference type="InterPro" id="IPR039425">
    <property type="entry name" value="RNA_pol_sigma-70-like"/>
</dbReference>
<evidence type="ECO:0000259" key="5">
    <source>
        <dbReference type="Pfam" id="PF04542"/>
    </source>
</evidence>
<sequence>MRALMTNENFNAVVVQYEKLVFTVCYQLVRDYHEAQNLTQETFISAYNHIDNCDQANLKPWLARIATNKAKDYLKSAYYRHTALSDEPVGEDVVSIERSPDDITLSKEQEQYIRDKIYTLKEPYLKVSVMFFLEEKSPDEIAVLLGRPKKTVQTQLYRAKLALQTMLKGELCDV</sequence>
<dbReference type="InterPro" id="IPR013324">
    <property type="entry name" value="RNA_pol_sigma_r3/r4-like"/>
</dbReference>
<dbReference type="STRING" id="258515.SAMN05192585_10147"/>
<dbReference type="GO" id="GO:0016987">
    <property type="term" value="F:sigma factor activity"/>
    <property type="evidence" value="ECO:0007669"/>
    <property type="project" value="UniProtKB-KW"/>
</dbReference>
<dbReference type="SUPFAM" id="SSF88946">
    <property type="entry name" value="Sigma2 domain of RNA polymerase sigma factors"/>
    <property type="match status" value="1"/>
</dbReference>
<dbReference type="InterPro" id="IPR013325">
    <property type="entry name" value="RNA_pol_sigma_r2"/>
</dbReference>
<dbReference type="GO" id="GO:0006352">
    <property type="term" value="P:DNA-templated transcription initiation"/>
    <property type="evidence" value="ECO:0007669"/>
    <property type="project" value="InterPro"/>
</dbReference>
<dbReference type="InterPro" id="IPR036388">
    <property type="entry name" value="WH-like_DNA-bd_sf"/>
</dbReference>
<feature type="domain" description="RNA polymerase sigma factor 70 region 4 type 2" evidence="6">
    <location>
        <begin position="119"/>
        <end position="163"/>
    </location>
</feature>
<keyword evidence="8" id="KW-1185">Reference proteome</keyword>
<evidence type="ECO:0000256" key="4">
    <source>
        <dbReference type="ARBA" id="ARBA00023163"/>
    </source>
</evidence>
<evidence type="ECO:0000256" key="2">
    <source>
        <dbReference type="ARBA" id="ARBA00023015"/>
    </source>
</evidence>
<keyword evidence="4" id="KW-0804">Transcription</keyword>
<dbReference type="PANTHER" id="PTHR43133:SF60">
    <property type="entry name" value="RNA POLYMERASE SIGMA FACTOR SIGV"/>
    <property type="match status" value="1"/>
</dbReference>